<keyword evidence="1" id="KW-0805">Transcription regulation</keyword>
<comment type="caution">
    <text evidence="5">The sequence shown here is derived from an EMBL/GenBank/DDBJ whole genome shotgun (WGS) entry which is preliminary data.</text>
</comment>
<evidence type="ECO:0000256" key="1">
    <source>
        <dbReference type="ARBA" id="ARBA00023015"/>
    </source>
</evidence>
<dbReference type="PRINTS" id="PR00038">
    <property type="entry name" value="HTHLUXR"/>
</dbReference>
<evidence type="ECO:0000313" key="6">
    <source>
        <dbReference type="Proteomes" id="UP001565200"/>
    </source>
</evidence>
<dbReference type="Pfam" id="PF00196">
    <property type="entry name" value="GerE"/>
    <property type="match status" value="1"/>
</dbReference>
<keyword evidence="6" id="KW-1185">Reference proteome</keyword>
<dbReference type="InterPro" id="IPR000792">
    <property type="entry name" value="Tscrpt_reg_LuxR_C"/>
</dbReference>
<protein>
    <submittedName>
        <fullName evidence="5">LuxR C-terminal-related transcriptional regulator</fullName>
    </submittedName>
</protein>
<dbReference type="PANTHER" id="PTHR44688:SF16">
    <property type="entry name" value="DNA-BINDING TRANSCRIPTIONAL ACTIVATOR DEVR_DOSR"/>
    <property type="match status" value="1"/>
</dbReference>
<keyword evidence="3" id="KW-0804">Transcription</keyword>
<sequence length="311" mass="35779">MIKSSIRYQATDKVRDLVEDNTQLLLVLNRFHIPFGFGERTVCEMCEEKEIDCSTFLAIANLISGRRFSINEIELPTLLSYLREAHSYILDFRLPDIRDTLVSAVHQQRLDEVAVRIIRFFDEYADEVHRHMDYEDRIVFPYIEELLKGNVAKNFKISDFASKHESVVSKLNELKDIFLQHYAMPNTRMLNRALFNISACGEDLVSHCEIENLILVPAVEALEKDVYTTNMSQQNIASGNRELSQREKDIIRLVAHGLANKEIADRLSLSFHTITTYRKNISAKLNIHSTAALTIFAILHGIVNPKDIELK</sequence>
<dbReference type="SMART" id="SM00421">
    <property type="entry name" value="HTH_LUXR"/>
    <property type="match status" value="1"/>
</dbReference>
<evidence type="ECO:0000313" key="5">
    <source>
        <dbReference type="EMBL" id="MEY8244725.1"/>
    </source>
</evidence>
<evidence type="ECO:0000256" key="3">
    <source>
        <dbReference type="ARBA" id="ARBA00023163"/>
    </source>
</evidence>
<keyword evidence="2" id="KW-0238">DNA-binding</keyword>
<dbReference type="Gene3D" id="1.20.120.520">
    <property type="entry name" value="nmb1532 protein domain like"/>
    <property type="match status" value="1"/>
</dbReference>
<name>A0ABV4CTM1_9BACT</name>
<dbReference type="Gene3D" id="1.10.10.10">
    <property type="entry name" value="Winged helix-like DNA-binding domain superfamily/Winged helix DNA-binding domain"/>
    <property type="match status" value="1"/>
</dbReference>
<dbReference type="RefSeq" id="WP_121700012.1">
    <property type="nucleotide sequence ID" value="NZ_JBCLPP010000007.1"/>
</dbReference>
<evidence type="ECO:0000259" key="4">
    <source>
        <dbReference type="PROSITE" id="PS50043"/>
    </source>
</evidence>
<dbReference type="CDD" id="cd06170">
    <property type="entry name" value="LuxR_C_like"/>
    <property type="match status" value="1"/>
</dbReference>
<reference evidence="5 6" key="1">
    <citation type="submission" date="2024-03" db="EMBL/GenBank/DDBJ databases">
        <title>Mouse gut bacterial collection (mGBC) of GemPharmatech.</title>
        <authorList>
            <person name="He Y."/>
            <person name="Dong L."/>
            <person name="Wu D."/>
            <person name="Gao X."/>
            <person name="Lin Z."/>
        </authorList>
    </citation>
    <scope>NUCLEOTIDE SEQUENCE [LARGE SCALE GENOMIC DNA]</scope>
    <source>
        <strain evidence="5 6">54-13</strain>
    </source>
</reference>
<dbReference type="Pfam" id="PF01814">
    <property type="entry name" value="Hemerythrin"/>
    <property type="match status" value="1"/>
</dbReference>
<organism evidence="5 6">
    <name type="scientific">Heminiphilus faecis</name>
    <dbReference type="NCBI Taxonomy" id="2601703"/>
    <lineage>
        <taxon>Bacteria</taxon>
        <taxon>Pseudomonadati</taxon>
        <taxon>Bacteroidota</taxon>
        <taxon>Bacteroidia</taxon>
        <taxon>Bacteroidales</taxon>
        <taxon>Muribaculaceae</taxon>
        <taxon>Heminiphilus</taxon>
    </lineage>
</organism>
<dbReference type="InterPro" id="IPR012312">
    <property type="entry name" value="Hemerythrin-like"/>
</dbReference>
<dbReference type="InterPro" id="IPR016032">
    <property type="entry name" value="Sig_transdc_resp-reg_C-effctor"/>
</dbReference>
<dbReference type="SUPFAM" id="SSF46894">
    <property type="entry name" value="C-terminal effector domain of the bipartite response regulators"/>
    <property type="match status" value="1"/>
</dbReference>
<evidence type="ECO:0000256" key="2">
    <source>
        <dbReference type="ARBA" id="ARBA00023125"/>
    </source>
</evidence>
<gene>
    <name evidence="5" type="ORF">AAK873_03700</name>
</gene>
<dbReference type="EMBL" id="JBCLPP010000007">
    <property type="protein sequence ID" value="MEY8244725.1"/>
    <property type="molecule type" value="Genomic_DNA"/>
</dbReference>
<accession>A0ABV4CTM1</accession>
<dbReference type="InterPro" id="IPR036388">
    <property type="entry name" value="WH-like_DNA-bd_sf"/>
</dbReference>
<dbReference type="Proteomes" id="UP001565200">
    <property type="component" value="Unassembled WGS sequence"/>
</dbReference>
<proteinExistence type="predicted"/>
<dbReference type="PROSITE" id="PS50043">
    <property type="entry name" value="HTH_LUXR_2"/>
    <property type="match status" value="1"/>
</dbReference>
<feature type="domain" description="HTH luxR-type" evidence="4">
    <location>
        <begin position="236"/>
        <end position="301"/>
    </location>
</feature>
<dbReference type="PROSITE" id="PS00622">
    <property type="entry name" value="HTH_LUXR_1"/>
    <property type="match status" value="1"/>
</dbReference>
<dbReference type="PANTHER" id="PTHR44688">
    <property type="entry name" value="DNA-BINDING TRANSCRIPTIONAL ACTIVATOR DEVR_DOSR"/>
    <property type="match status" value="1"/>
</dbReference>